<dbReference type="PROSITE" id="PS51257">
    <property type="entry name" value="PROKAR_LIPOPROTEIN"/>
    <property type="match status" value="1"/>
</dbReference>
<keyword evidence="3" id="KW-1185">Reference proteome</keyword>
<dbReference type="AlphaFoldDB" id="A0A161UAN4"/>
<dbReference type="EMBL" id="LQNU01000039">
    <property type="protein sequence ID" value="KZE83367.1"/>
    <property type="molecule type" value="Genomic_DNA"/>
</dbReference>
<sequence>MKKILKYFSVLLLTIVVVSCSSDDASTELKELIVKVDKMTVEEGEVVKFSAVDSNNKTIEGADYFINNVKVSNPYKFAKSGTYNVVARKSGYNMSSPKTILVGKVLNKRLELVASKAEIVAGDNVTFQVLVDGEPVSDYYIEVMGRGLLLGDTWTSLSEGTFKLYAFKGEYLNSNVITIKVKDKPIDENQFFSIVDEKYGIGEVQFAAHVQAEDDTNIKPYHYTDKATGKKFQVYELVSINKVRQALTSYLIGVYVADNETNFIYPSSAKPTDVFSIGGVGVVGNNATVSFSAQDIAEVNIDWIKPIAPFDPMNPDKASKGEINYNIITKDKKLQVVYKGEFKGLSFVPIKAGTKGIKQASFFSF</sequence>
<comment type="caution">
    <text evidence="2">The sequence shown here is derived from an EMBL/GenBank/DDBJ whole genome shotgun (WGS) entry which is preliminary data.</text>
</comment>
<dbReference type="RefSeq" id="WP_038984759.1">
    <property type="nucleotide sequence ID" value="NZ_JWJO01000006.1"/>
</dbReference>
<keyword evidence="1" id="KW-0732">Signal</keyword>
<protein>
    <submittedName>
        <fullName evidence="2">Uncharacterized protein</fullName>
    </submittedName>
</protein>
<proteinExistence type="predicted"/>
<feature type="signal peptide" evidence="1">
    <location>
        <begin position="1"/>
        <end position="21"/>
    </location>
</feature>
<organism evidence="2 3">
    <name type="scientific">Myroides marinus</name>
    <dbReference type="NCBI Taxonomy" id="703342"/>
    <lineage>
        <taxon>Bacteria</taxon>
        <taxon>Pseudomonadati</taxon>
        <taxon>Bacteroidota</taxon>
        <taxon>Flavobacteriia</taxon>
        <taxon>Flavobacteriales</taxon>
        <taxon>Flavobacteriaceae</taxon>
        <taxon>Myroides</taxon>
    </lineage>
</organism>
<evidence type="ECO:0000313" key="3">
    <source>
        <dbReference type="Proteomes" id="UP000076630"/>
    </source>
</evidence>
<reference evidence="2 3" key="1">
    <citation type="submission" date="2016-01" db="EMBL/GenBank/DDBJ databases">
        <title>Whole genome sequencing of Myroides marinus L41.</title>
        <authorList>
            <person name="Hong K.W."/>
        </authorList>
    </citation>
    <scope>NUCLEOTIDE SEQUENCE [LARGE SCALE GENOMIC DNA]</scope>
    <source>
        <strain evidence="2 3">L41</strain>
    </source>
</reference>
<evidence type="ECO:0000313" key="2">
    <source>
        <dbReference type="EMBL" id="KZE83367.1"/>
    </source>
</evidence>
<name>A0A161UAN4_9FLAO</name>
<evidence type="ECO:0000256" key="1">
    <source>
        <dbReference type="SAM" id="SignalP"/>
    </source>
</evidence>
<gene>
    <name evidence="2" type="ORF">AV926_00150</name>
</gene>
<feature type="chain" id="PRO_5007827396" evidence="1">
    <location>
        <begin position="22"/>
        <end position="365"/>
    </location>
</feature>
<dbReference type="Proteomes" id="UP000076630">
    <property type="component" value="Unassembled WGS sequence"/>
</dbReference>
<accession>A0A161UAN4</accession>